<evidence type="ECO:0000313" key="1">
    <source>
        <dbReference type="EMBL" id="CAF1384456.1"/>
    </source>
</evidence>
<feature type="non-terminal residue" evidence="1">
    <location>
        <position position="1"/>
    </location>
</feature>
<keyword evidence="4" id="KW-1185">Reference proteome</keyword>
<dbReference type="Proteomes" id="UP000663870">
    <property type="component" value="Unassembled WGS sequence"/>
</dbReference>
<dbReference type="EMBL" id="CAJNOH010004938">
    <property type="protein sequence ID" value="CAF1384456.1"/>
    <property type="molecule type" value="Genomic_DNA"/>
</dbReference>
<comment type="caution">
    <text evidence="1">The sequence shown here is derived from an EMBL/GenBank/DDBJ whole genome shotgun (WGS) entry which is preliminary data.</text>
</comment>
<protein>
    <submittedName>
        <fullName evidence="1">Uncharacterized protein</fullName>
    </submittedName>
</protein>
<proteinExistence type="predicted"/>
<gene>
    <name evidence="2" type="ORF">JXQ802_LOCUS50171</name>
    <name evidence="1" type="ORF">PYM288_LOCUS34024</name>
</gene>
<evidence type="ECO:0000313" key="4">
    <source>
        <dbReference type="Proteomes" id="UP000663870"/>
    </source>
</evidence>
<evidence type="ECO:0000313" key="2">
    <source>
        <dbReference type="EMBL" id="CAF1617548.1"/>
    </source>
</evidence>
<name>A0A815JVI5_9BILA</name>
<feature type="non-terminal residue" evidence="1">
    <location>
        <position position="40"/>
    </location>
</feature>
<organism evidence="1 3">
    <name type="scientific">Rotaria sordida</name>
    <dbReference type="NCBI Taxonomy" id="392033"/>
    <lineage>
        <taxon>Eukaryota</taxon>
        <taxon>Metazoa</taxon>
        <taxon>Spiralia</taxon>
        <taxon>Gnathifera</taxon>
        <taxon>Rotifera</taxon>
        <taxon>Eurotatoria</taxon>
        <taxon>Bdelloidea</taxon>
        <taxon>Philodinida</taxon>
        <taxon>Philodinidae</taxon>
        <taxon>Rotaria</taxon>
    </lineage>
</organism>
<dbReference type="Proteomes" id="UP000663854">
    <property type="component" value="Unassembled WGS sequence"/>
</dbReference>
<evidence type="ECO:0000313" key="3">
    <source>
        <dbReference type="Proteomes" id="UP000663854"/>
    </source>
</evidence>
<sequence length="40" mass="4270">MTKSALVQNTANSSLWSLTITWQPTATQVGIQVFCAVASD</sequence>
<accession>A0A815JVI5</accession>
<dbReference type="AlphaFoldDB" id="A0A815JVI5"/>
<dbReference type="EMBL" id="CAJNOL010006403">
    <property type="protein sequence ID" value="CAF1617548.1"/>
    <property type="molecule type" value="Genomic_DNA"/>
</dbReference>
<reference evidence="1" key="1">
    <citation type="submission" date="2021-02" db="EMBL/GenBank/DDBJ databases">
        <authorList>
            <person name="Nowell W R."/>
        </authorList>
    </citation>
    <scope>NUCLEOTIDE SEQUENCE</scope>
</reference>